<comment type="caution">
    <text evidence="1">The sequence shown here is derived from an EMBL/GenBank/DDBJ whole genome shotgun (WGS) entry which is preliminary data.</text>
</comment>
<protein>
    <submittedName>
        <fullName evidence="1">Uncharacterized protein</fullName>
    </submittedName>
</protein>
<dbReference type="EMBL" id="VSRR010002314">
    <property type="protein sequence ID" value="MPC30761.1"/>
    <property type="molecule type" value="Genomic_DNA"/>
</dbReference>
<sequence>MVAVPAARLAHLIKYVLVKEACASAKVVTVQQDIGRAYSVEAAVPMSVNVVFQTRVLMRTPPVPLMHMVQYALVETDVGIKGYNICQMTPVSHLGRCAARRAFPTRHVLVKEDTVSMQMNVCWNATCLTNPNPVVFGSNCRDIGDYKFDSDCRTKCCKKCKPDAQCCSEGGRCYIDNCPVDLQQSQTGTCNDDANCKCCV</sequence>
<evidence type="ECO:0000313" key="2">
    <source>
        <dbReference type="Proteomes" id="UP000324222"/>
    </source>
</evidence>
<accession>A0A5B7E9E5</accession>
<reference evidence="1 2" key="1">
    <citation type="submission" date="2019-05" db="EMBL/GenBank/DDBJ databases">
        <title>Another draft genome of Portunus trituberculatus and its Hox gene families provides insights of decapod evolution.</title>
        <authorList>
            <person name="Jeong J.-H."/>
            <person name="Song I."/>
            <person name="Kim S."/>
            <person name="Choi T."/>
            <person name="Kim D."/>
            <person name="Ryu S."/>
            <person name="Kim W."/>
        </authorList>
    </citation>
    <scope>NUCLEOTIDE SEQUENCE [LARGE SCALE GENOMIC DNA]</scope>
    <source>
        <tissue evidence="1">Muscle</tissue>
    </source>
</reference>
<dbReference type="OrthoDB" id="10661506at2759"/>
<organism evidence="1 2">
    <name type="scientific">Portunus trituberculatus</name>
    <name type="common">Swimming crab</name>
    <name type="synonym">Neptunus trituberculatus</name>
    <dbReference type="NCBI Taxonomy" id="210409"/>
    <lineage>
        <taxon>Eukaryota</taxon>
        <taxon>Metazoa</taxon>
        <taxon>Ecdysozoa</taxon>
        <taxon>Arthropoda</taxon>
        <taxon>Crustacea</taxon>
        <taxon>Multicrustacea</taxon>
        <taxon>Malacostraca</taxon>
        <taxon>Eumalacostraca</taxon>
        <taxon>Eucarida</taxon>
        <taxon>Decapoda</taxon>
        <taxon>Pleocyemata</taxon>
        <taxon>Brachyura</taxon>
        <taxon>Eubrachyura</taxon>
        <taxon>Portunoidea</taxon>
        <taxon>Portunidae</taxon>
        <taxon>Portuninae</taxon>
        <taxon>Portunus</taxon>
    </lineage>
</organism>
<gene>
    <name evidence="1" type="ORF">E2C01_024030</name>
</gene>
<dbReference type="AlphaFoldDB" id="A0A5B7E9E5"/>
<keyword evidence="2" id="KW-1185">Reference proteome</keyword>
<proteinExistence type="predicted"/>
<evidence type="ECO:0000313" key="1">
    <source>
        <dbReference type="EMBL" id="MPC30761.1"/>
    </source>
</evidence>
<name>A0A5B7E9E5_PORTR</name>
<dbReference type="Proteomes" id="UP000324222">
    <property type="component" value="Unassembled WGS sequence"/>
</dbReference>